<feature type="domain" description="Malonyl-CoA decarboxylase C-terminal" evidence="1">
    <location>
        <begin position="164"/>
        <end position="420"/>
    </location>
</feature>
<evidence type="ECO:0000313" key="4">
    <source>
        <dbReference type="Proteomes" id="UP001371218"/>
    </source>
</evidence>
<keyword evidence="4" id="KW-1185">Reference proteome</keyword>
<proteinExistence type="predicted"/>
<dbReference type="InterPro" id="IPR038351">
    <property type="entry name" value="MCD_N_sf"/>
</dbReference>
<dbReference type="InterPro" id="IPR007956">
    <property type="entry name" value="Malonyl_CoA_deC_C"/>
</dbReference>
<dbReference type="EMBL" id="JBBUTG010000009">
    <property type="protein sequence ID" value="MEK8032163.1"/>
    <property type="molecule type" value="Genomic_DNA"/>
</dbReference>
<reference evidence="3 4" key="1">
    <citation type="submission" date="2024-04" db="EMBL/GenBank/DDBJ databases">
        <title>Novel species of the genus Ideonella isolated from streams.</title>
        <authorList>
            <person name="Lu H."/>
        </authorList>
    </citation>
    <scope>NUCLEOTIDE SEQUENCE [LARGE SCALE GENOMIC DNA]</scope>
    <source>
        <strain evidence="3 4">DXS29W</strain>
    </source>
</reference>
<accession>A0ABU9BRS9</accession>
<evidence type="ECO:0000259" key="2">
    <source>
        <dbReference type="Pfam" id="PF17408"/>
    </source>
</evidence>
<dbReference type="InterPro" id="IPR035372">
    <property type="entry name" value="MCD_N"/>
</dbReference>
<comment type="caution">
    <text evidence="3">The sequence shown here is derived from an EMBL/GenBank/DDBJ whole genome shotgun (WGS) entry which is preliminary data.</text>
</comment>
<dbReference type="RefSeq" id="WP_341426577.1">
    <property type="nucleotide sequence ID" value="NZ_JBBUTG010000009.1"/>
</dbReference>
<dbReference type="PANTHER" id="PTHR28641:SF1">
    <property type="entry name" value="MALONYL-COA DECARBOXYLASE, MITOCHONDRIAL"/>
    <property type="match status" value="1"/>
</dbReference>
<feature type="domain" description="Malonyl-CoA decarboxylase N-terminal" evidence="2">
    <location>
        <begin position="78"/>
        <end position="161"/>
    </location>
</feature>
<dbReference type="Pfam" id="PF05292">
    <property type="entry name" value="MCD"/>
    <property type="match status" value="1"/>
</dbReference>
<dbReference type="InterPro" id="IPR038917">
    <property type="entry name" value="Malonyl_CoA_deC"/>
</dbReference>
<protein>
    <submittedName>
        <fullName evidence="3">Malonyl-CoA decarboxylase family protein</fullName>
    </submittedName>
</protein>
<dbReference type="PANTHER" id="PTHR28641">
    <property type="match status" value="1"/>
</dbReference>
<dbReference type="Gene3D" id="1.20.140.90">
    <property type="entry name" value="Malonyl-CoA decarboxylase, oligemerization domain"/>
    <property type="match status" value="1"/>
</dbReference>
<dbReference type="InterPro" id="IPR042303">
    <property type="entry name" value="Malonyl_CoA_deC_C_sf"/>
</dbReference>
<evidence type="ECO:0000313" key="3">
    <source>
        <dbReference type="EMBL" id="MEK8032163.1"/>
    </source>
</evidence>
<sequence length="446" mass="49532">MLVENLRAAARRMGVDHGLRALAADCERLLSQRGEASSTQIARQIVERLQELLGEPGRKDSTRGAALDRFFEHLALHYSPEPDAVLQCAQAYAAQPDAAHLIALIERAEPPRQELFRRINRAPGGTSVLIGLRRALLERLPRKPEWRALEADLLHLLSSWFNPGFLEMRQVSWRSPAQLLEQIIRHEAVHEIDGWDDLRRRLLPDRRCFAFFHPQLPEEPLIFVEVALLPDMAAAIPPLIDKRAEALPPDSFKVAVFYSISNCQPGLRGVSLGNFLIKRVAEELKAELPQLKTFCTLSPIPGFMGWLASAADFASLPGVKPALASRMTHARDSLLAACGGDWSALTHQAHHATASKESQLALLQLAALYLVHHSPHPSGDPVARFHLDNGARLERLNLLANPSAKGLKQSAGVMVNYLYDLGRIDAFHHRFVHGEVAHSRAVARLL</sequence>
<dbReference type="Gene3D" id="3.40.630.150">
    <property type="entry name" value="Malonyl-CoA decarboxylase, catalytic domain"/>
    <property type="match status" value="1"/>
</dbReference>
<evidence type="ECO:0000259" key="1">
    <source>
        <dbReference type="Pfam" id="PF05292"/>
    </source>
</evidence>
<gene>
    <name evidence="3" type="ORF">AACH06_15150</name>
</gene>
<dbReference type="Proteomes" id="UP001371218">
    <property type="component" value="Unassembled WGS sequence"/>
</dbReference>
<name>A0ABU9BRS9_9BURK</name>
<organism evidence="3 4">
    <name type="scientific">Ideonella lacteola</name>
    <dbReference type="NCBI Taxonomy" id="2984193"/>
    <lineage>
        <taxon>Bacteria</taxon>
        <taxon>Pseudomonadati</taxon>
        <taxon>Pseudomonadota</taxon>
        <taxon>Betaproteobacteria</taxon>
        <taxon>Burkholderiales</taxon>
        <taxon>Sphaerotilaceae</taxon>
        <taxon>Ideonella</taxon>
    </lineage>
</organism>
<dbReference type="Pfam" id="PF17408">
    <property type="entry name" value="MCD_N"/>
    <property type="match status" value="1"/>
</dbReference>